<dbReference type="OrthoDB" id="1453311at2"/>
<reference evidence="2" key="1">
    <citation type="submission" date="2018-04" db="EMBL/GenBank/DDBJ databases">
        <authorList>
            <person name="Lucker S."/>
            <person name="Sakoula D."/>
        </authorList>
    </citation>
    <scope>NUCLEOTIDE SEQUENCE [LARGE SCALE GENOMIC DNA]</scope>
</reference>
<dbReference type="InParanoid" id="A0A330LAH8"/>
<organism evidence="1 2">
    <name type="scientific">Nitrospira lenta</name>
    <dbReference type="NCBI Taxonomy" id="1436998"/>
    <lineage>
        <taxon>Bacteria</taxon>
        <taxon>Pseudomonadati</taxon>
        <taxon>Nitrospirota</taxon>
        <taxon>Nitrospiria</taxon>
        <taxon>Nitrospirales</taxon>
        <taxon>Nitrospiraceae</taxon>
        <taxon>Nitrospira</taxon>
    </lineage>
</organism>
<evidence type="ECO:0008006" key="3">
    <source>
        <dbReference type="Google" id="ProtNLM"/>
    </source>
</evidence>
<proteinExistence type="predicted"/>
<dbReference type="Proteomes" id="UP000248168">
    <property type="component" value="Unassembled WGS sequence"/>
</dbReference>
<dbReference type="EMBL" id="OUNR01000001">
    <property type="protein sequence ID" value="SPP63956.1"/>
    <property type="molecule type" value="Genomic_DNA"/>
</dbReference>
<dbReference type="Pfam" id="PF14281">
    <property type="entry name" value="PDDEXK_4"/>
    <property type="match status" value="1"/>
</dbReference>
<evidence type="ECO:0000313" key="2">
    <source>
        <dbReference type="Proteomes" id="UP000248168"/>
    </source>
</evidence>
<dbReference type="RefSeq" id="WP_121988407.1">
    <property type="nucleotide sequence ID" value="NZ_OUNR01000001.1"/>
</dbReference>
<accession>A0A330LAH8</accession>
<protein>
    <recommendedName>
        <fullName evidence="3">PD-(D/E)XK nuclease superfamily protein</fullName>
    </recommendedName>
</protein>
<dbReference type="InterPro" id="IPR029470">
    <property type="entry name" value="PDDEXK_4"/>
</dbReference>
<keyword evidence="2" id="KW-1185">Reference proteome</keyword>
<gene>
    <name evidence="1" type="ORF">NITLEN_11042</name>
</gene>
<sequence length="394" mass="46176">MKAEEVALLERFVLDNPDLERLEAILDEFNPFVAMRWTRQETRHSCFLRWLLDPSETHGLGPYFLRQFVKYIASISNQPASLSVVDLDSWSYMTTQVLTEWNNIDLLIRDDTHKLIVLIENKVDSSEHSDQLNRYRSLIEKQFPQHHKFLVYLTVDSEIASDGAFIALGYPDLIRLVSDTIKRRQDQMHPSVSAFMESYVEMLRRHIVEASEIQTLCEKIYKTHRRALEILFEYQPDRASELKDYLIGLIGNVAHLQADYSSKSYIRFIPKSLDFLPLHGEGWTLSKRMILIEIDQSGGGIKLKLLLGPGRQETRERIHAFISKQPTVFNRAGTKYYPRWWSFHSENWVTKKEYDENDIEDLKQRISARFGEFITGELRQMVKVIEGLRGESWD</sequence>
<dbReference type="PROSITE" id="PS00432">
    <property type="entry name" value="ACTINS_2"/>
    <property type="match status" value="1"/>
</dbReference>
<dbReference type="InterPro" id="IPR004001">
    <property type="entry name" value="Actin_CS"/>
</dbReference>
<name>A0A330LAH8_9BACT</name>
<evidence type="ECO:0000313" key="1">
    <source>
        <dbReference type="EMBL" id="SPP63956.1"/>
    </source>
</evidence>
<dbReference type="AlphaFoldDB" id="A0A330LAH8"/>